<dbReference type="Proteomes" id="UP000186583">
    <property type="component" value="Unassembled WGS sequence"/>
</dbReference>
<keyword evidence="12" id="KW-1185">Reference proteome</keyword>
<dbReference type="SFLD" id="SFLDS00052">
    <property type="entry name" value="Ferric_Reductase_Domain"/>
    <property type="match status" value="1"/>
</dbReference>
<evidence type="ECO:0000313" key="12">
    <source>
        <dbReference type="Proteomes" id="UP000186583"/>
    </source>
</evidence>
<accession>A0A1Q8S6F9</accession>
<dbReference type="SFLD" id="SFLDG01168">
    <property type="entry name" value="Ferric_reductase_subgroup_(FRE"/>
    <property type="match status" value="1"/>
</dbReference>
<dbReference type="STRING" id="708187.A0A1Q8S6F9"/>
<name>A0A1Q8S6F9_9PEZI</name>
<evidence type="ECO:0000256" key="7">
    <source>
        <dbReference type="SAM" id="MobiDB-lite"/>
    </source>
</evidence>
<feature type="compositionally biased region" description="Basic and acidic residues" evidence="7">
    <location>
        <begin position="525"/>
        <end position="543"/>
    </location>
</feature>
<dbReference type="PANTHER" id="PTHR32361">
    <property type="entry name" value="FERRIC/CUPRIC REDUCTASE TRANSMEMBRANE COMPONENT"/>
    <property type="match status" value="1"/>
</dbReference>
<feature type="region of interest" description="Disordered" evidence="7">
    <location>
        <begin position="516"/>
        <end position="562"/>
    </location>
</feature>
<dbReference type="SUPFAM" id="SSF52343">
    <property type="entry name" value="Ferredoxin reductase-like, C-terminal NADP-linked domain"/>
    <property type="match status" value="1"/>
</dbReference>
<evidence type="ECO:0000259" key="10">
    <source>
        <dbReference type="Pfam" id="PF01794"/>
    </source>
</evidence>
<organism evidence="11 12">
    <name type="scientific">Colletotrichum chlorophyti</name>
    <dbReference type="NCBI Taxonomy" id="708187"/>
    <lineage>
        <taxon>Eukaryota</taxon>
        <taxon>Fungi</taxon>
        <taxon>Dikarya</taxon>
        <taxon>Ascomycota</taxon>
        <taxon>Pezizomycotina</taxon>
        <taxon>Sordariomycetes</taxon>
        <taxon>Hypocreomycetidae</taxon>
        <taxon>Glomerellales</taxon>
        <taxon>Glomerellaceae</taxon>
        <taxon>Colletotrichum</taxon>
    </lineage>
</organism>
<evidence type="ECO:0000256" key="4">
    <source>
        <dbReference type="ARBA" id="ARBA00022989"/>
    </source>
</evidence>
<evidence type="ECO:0000256" key="5">
    <source>
        <dbReference type="ARBA" id="ARBA00023065"/>
    </source>
</evidence>
<dbReference type="GO" id="GO:0000293">
    <property type="term" value="F:ferric-chelate reductase activity"/>
    <property type="evidence" value="ECO:0007669"/>
    <property type="project" value="TreeGrafter"/>
</dbReference>
<feature type="transmembrane region" description="Helical" evidence="8">
    <location>
        <begin position="334"/>
        <end position="354"/>
    </location>
</feature>
<dbReference type="Gene3D" id="3.40.50.80">
    <property type="entry name" value="Nucleotide-binding domain of ferredoxin-NADP reductase (FNR) module"/>
    <property type="match status" value="1"/>
</dbReference>
<keyword evidence="9" id="KW-0732">Signal</keyword>
<proteinExistence type="predicted"/>
<protein>
    <submittedName>
        <fullName evidence="11">Ferric/cupric reductase transmembrane component 1-like protein 1</fullName>
    </submittedName>
</protein>
<dbReference type="GO" id="GO:0006826">
    <property type="term" value="P:iron ion transport"/>
    <property type="evidence" value="ECO:0007669"/>
    <property type="project" value="TreeGrafter"/>
</dbReference>
<comment type="caution">
    <text evidence="11">The sequence shown here is derived from an EMBL/GenBank/DDBJ whole genome shotgun (WGS) entry which is preliminary data.</text>
</comment>
<sequence length="732" mass="81049">MARLIPRSVGFLLTYLLALLYTPVVDADGIGVIGAGKWMYKPACAHACRRLIANCPLLCSEDGTSSHHRRHNHGGATPPECFLKDRAFLRTQALCMSTYCSRQDVAVSTMEEYWEGHLATGSVGDWSGNLKPVMSYSEALMFAKEDVKAIGEKNMLTAVPKEPLNQTSLIAENDWLPSYNGQTSFEDGENGHGANSLAIAITTVTIPILLSFTRFLPTRWTTPLTTRLDQPLFGHRHREPLTGNVGLMPTRGQSLFIAYILLTNIFLVVFPHSLLQPNYIADSDHAQLTIIVGDRAGVLAFADFVAIFLFSSRNNVLLWLTDWSHSTFLLLHRWIAYACIGQTILHSTLMWYYYAEWSDWVAESKLPYWYWGIIGTLALCIMLPVSVLPIRRRMYEVFLAGHQVLAILVLVGCFLHIWYLFEYKWGYEIWIYIAGGLWGFDRTLRVLRIVRNGICTAVVTVVDSQGDLIRVDVEGVAAEGHAYLYFPTLSWRFWESHPFSVLSSFAGSSGPSGNFNASGTPHLSNDPEKRITSTDIGTREILPRADSSSDSESRSTTGPIRPCTTFLIRPQTSITKLLASRAVAASPIRLPVFVESSYHANPATHQLARCSTLLCIAGGVGITAVLPVARTFGGIRARVCWGVRDESFLGVVEREIGQLRSHAEVETSVGDRLPIADIVAQELTREDEKGDVGVVVCGPASMADDVRKALGDLVAQGRVKRGVIFVDEAFSW</sequence>
<gene>
    <name evidence="11" type="ORF">CCHL11_02099</name>
</gene>
<dbReference type="Pfam" id="PF01794">
    <property type="entry name" value="Ferric_reduct"/>
    <property type="match status" value="1"/>
</dbReference>
<evidence type="ECO:0000256" key="1">
    <source>
        <dbReference type="ARBA" id="ARBA00004141"/>
    </source>
</evidence>
<feature type="transmembrane region" description="Helical" evidence="8">
    <location>
        <begin position="397"/>
        <end position="419"/>
    </location>
</feature>
<feature type="transmembrane region" description="Helical" evidence="8">
    <location>
        <begin position="197"/>
        <end position="217"/>
    </location>
</feature>
<dbReference type="InterPro" id="IPR013130">
    <property type="entry name" value="Fe3_Rdtase_TM_dom"/>
</dbReference>
<reference evidence="11 12" key="1">
    <citation type="submission" date="2016-11" db="EMBL/GenBank/DDBJ databases">
        <title>Draft Genome Assembly of Colletotrichum chlorophyti a pathogen of herbaceous plants.</title>
        <authorList>
            <person name="Gan P."/>
            <person name="Narusaka M."/>
            <person name="Tsushima A."/>
            <person name="Narusaka Y."/>
            <person name="Takano Y."/>
            <person name="Shirasu K."/>
        </authorList>
    </citation>
    <scope>NUCLEOTIDE SEQUENCE [LARGE SCALE GENOMIC DNA]</scope>
    <source>
        <strain evidence="11 12">NTL11</strain>
    </source>
</reference>
<dbReference type="GO" id="GO:0015677">
    <property type="term" value="P:copper ion import"/>
    <property type="evidence" value="ECO:0007669"/>
    <property type="project" value="TreeGrafter"/>
</dbReference>
<keyword evidence="3 8" id="KW-0812">Transmembrane</keyword>
<dbReference type="OrthoDB" id="17725at2759"/>
<keyword evidence="6 8" id="KW-0472">Membrane</keyword>
<comment type="subcellular location">
    <subcellularLocation>
        <location evidence="1">Membrane</location>
        <topology evidence="1">Multi-pass membrane protein</topology>
    </subcellularLocation>
</comment>
<feature type="transmembrane region" description="Helical" evidence="8">
    <location>
        <begin position="369"/>
        <end position="390"/>
    </location>
</feature>
<evidence type="ECO:0000256" key="2">
    <source>
        <dbReference type="ARBA" id="ARBA00022448"/>
    </source>
</evidence>
<keyword evidence="2" id="KW-0813">Transport</keyword>
<evidence type="ECO:0000313" key="11">
    <source>
        <dbReference type="EMBL" id="OLN97048.1"/>
    </source>
</evidence>
<dbReference type="GO" id="GO:0006879">
    <property type="term" value="P:intracellular iron ion homeostasis"/>
    <property type="evidence" value="ECO:0007669"/>
    <property type="project" value="TreeGrafter"/>
</dbReference>
<feature type="signal peptide" evidence="9">
    <location>
        <begin position="1"/>
        <end position="27"/>
    </location>
</feature>
<feature type="transmembrane region" description="Helical" evidence="8">
    <location>
        <begin position="295"/>
        <end position="313"/>
    </location>
</feature>
<keyword evidence="4 8" id="KW-1133">Transmembrane helix</keyword>
<dbReference type="PANTHER" id="PTHR32361:SF9">
    <property type="entry name" value="FERRIC REDUCTASE TRANSMEMBRANE COMPONENT 3-RELATED"/>
    <property type="match status" value="1"/>
</dbReference>
<evidence type="ECO:0000256" key="8">
    <source>
        <dbReference type="SAM" id="Phobius"/>
    </source>
</evidence>
<evidence type="ECO:0000256" key="9">
    <source>
        <dbReference type="SAM" id="SignalP"/>
    </source>
</evidence>
<dbReference type="InterPro" id="IPR051410">
    <property type="entry name" value="Ferric/Cupric_Reductase"/>
</dbReference>
<feature type="domain" description="Ferric oxidoreductase" evidence="10">
    <location>
        <begin position="296"/>
        <end position="413"/>
    </location>
</feature>
<dbReference type="InterPro" id="IPR039261">
    <property type="entry name" value="FNR_nucleotide-bd"/>
</dbReference>
<evidence type="ECO:0000256" key="6">
    <source>
        <dbReference type="ARBA" id="ARBA00023136"/>
    </source>
</evidence>
<dbReference type="EMBL" id="MPGH01000011">
    <property type="protein sequence ID" value="OLN97048.1"/>
    <property type="molecule type" value="Genomic_DNA"/>
</dbReference>
<dbReference type="CDD" id="cd06186">
    <property type="entry name" value="NOX_Duox_like_FAD_NADP"/>
    <property type="match status" value="1"/>
</dbReference>
<dbReference type="GO" id="GO:0005886">
    <property type="term" value="C:plasma membrane"/>
    <property type="evidence" value="ECO:0007669"/>
    <property type="project" value="TreeGrafter"/>
</dbReference>
<keyword evidence="5" id="KW-0406">Ion transport</keyword>
<feature type="chain" id="PRO_5012841788" evidence="9">
    <location>
        <begin position="28"/>
        <end position="732"/>
    </location>
</feature>
<feature type="transmembrane region" description="Helical" evidence="8">
    <location>
        <begin position="256"/>
        <end position="275"/>
    </location>
</feature>
<evidence type="ECO:0000256" key="3">
    <source>
        <dbReference type="ARBA" id="ARBA00022692"/>
    </source>
</evidence>
<dbReference type="AlphaFoldDB" id="A0A1Q8S6F9"/>